<dbReference type="OrthoDB" id="9790023at2"/>
<evidence type="ECO:0008006" key="3">
    <source>
        <dbReference type="Google" id="ProtNLM"/>
    </source>
</evidence>
<dbReference type="Gene3D" id="3.40.50.10320">
    <property type="entry name" value="LmbE-like"/>
    <property type="match status" value="1"/>
</dbReference>
<organism evidence="1 2">
    <name type="scientific">Paenibacillus contaminans</name>
    <dbReference type="NCBI Taxonomy" id="450362"/>
    <lineage>
        <taxon>Bacteria</taxon>
        <taxon>Bacillati</taxon>
        <taxon>Bacillota</taxon>
        <taxon>Bacilli</taxon>
        <taxon>Bacillales</taxon>
        <taxon>Paenibacillaceae</taxon>
        <taxon>Paenibacillus</taxon>
    </lineage>
</organism>
<gene>
    <name evidence="1" type="ORF">DQG23_17270</name>
</gene>
<sequence length="226" mass="25700">MLDIERALVICAHPDDEVLGLGGTIKKMTNAGIQVDVLMFANGNEGYTTMEDKDRIVDIRRKEREAVQQILGIRHFETYDYEDYAIPANEVTYKICMKAIRTYKPDAVFTHYWKEYNTHKSVASIASDAFWQAGWICSLDLGDPWKAQALYHFEVIELLPHVSHMVDITDTFEAKMEAMRAYASQCTVVSGALQQIEGKALMRGAQVGLKYGEAFLKNINRPEIIR</sequence>
<dbReference type="Proteomes" id="UP000250369">
    <property type="component" value="Unassembled WGS sequence"/>
</dbReference>
<dbReference type="SUPFAM" id="SSF102588">
    <property type="entry name" value="LmbE-like"/>
    <property type="match status" value="1"/>
</dbReference>
<comment type="caution">
    <text evidence="1">The sequence shown here is derived from an EMBL/GenBank/DDBJ whole genome shotgun (WGS) entry which is preliminary data.</text>
</comment>
<dbReference type="GO" id="GO:0016811">
    <property type="term" value="F:hydrolase activity, acting on carbon-nitrogen (but not peptide) bonds, in linear amides"/>
    <property type="evidence" value="ECO:0007669"/>
    <property type="project" value="TreeGrafter"/>
</dbReference>
<proteinExistence type="predicted"/>
<protein>
    <recommendedName>
        <fullName evidence="3">PIG-L family deacetylase</fullName>
    </recommendedName>
</protein>
<dbReference type="PANTHER" id="PTHR12993">
    <property type="entry name" value="N-ACETYLGLUCOSAMINYL-PHOSPHATIDYLINOSITOL DE-N-ACETYLASE-RELATED"/>
    <property type="match status" value="1"/>
</dbReference>
<reference evidence="1 2" key="1">
    <citation type="journal article" date="2009" name="Int. J. Syst. Evol. Microbiol.">
        <title>Paenibacillus contaminans sp. nov., isolated from a contaminated laboratory plate.</title>
        <authorList>
            <person name="Chou J.H."/>
            <person name="Lee J.H."/>
            <person name="Lin M.C."/>
            <person name="Chang P.S."/>
            <person name="Arun A.B."/>
            <person name="Young C.C."/>
            <person name="Chen W.M."/>
        </authorList>
    </citation>
    <scope>NUCLEOTIDE SEQUENCE [LARGE SCALE GENOMIC DNA]</scope>
    <source>
        <strain evidence="1 2">CKOBP-6</strain>
    </source>
</reference>
<dbReference type="Pfam" id="PF02585">
    <property type="entry name" value="PIG-L"/>
    <property type="match status" value="1"/>
</dbReference>
<evidence type="ECO:0000313" key="2">
    <source>
        <dbReference type="Proteomes" id="UP000250369"/>
    </source>
</evidence>
<evidence type="ECO:0000313" key="1">
    <source>
        <dbReference type="EMBL" id="RAV20213.1"/>
    </source>
</evidence>
<dbReference type="RefSeq" id="WP_113032110.1">
    <property type="nucleotide sequence ID" value="NZ_QMFB01000009.1"/>
</dbReference>
<dbReference type="InterPro" id="IPR024078">
    <property type="entry name" value="LmbE-like_dom_sf"/>
</dbReference>
<dbReference type="AlphaFoldDB" id="A0A329MNB6"/>
<dbReference type="PANTHER" id="PTHR12993:SF11">
    <property type="entry name" value="N-ACETYLGLUCOSAMINYL-PHOSPHATIDYLINOSITOL DE-N-ACETYLASE"/>
    <property type="match status" value="1"/>
</dbReference>
<accession>A0A329MNB6</accession>
<name>A0A329MNB6_9BACL</name>
<dbReference type="EMBL" id="QMFB01000009">
    <property type="protein sequence ID" value="RAV20213.1"/>
    <property type="molecule type" value="Genomic_DNA"/>
</dbReference>
<keyword evidence="2" id="KW-1185">Reference proteome</keyword>
<dbReference type="InterPro" id="IPR003737">
    <property type="entry name" value="GlcNAc_PI_deacetylase-related"/>
</dbReference>